<gene>
    <name evidence="1" type="ORF">Dsi01nite_033790</name>
</gene>
<evidence type="ECO:0000313" key="1">
    <source>
        <dbReference type="EMBL" id="GIG45338.1"/>
    </source>
</evidence>
<accession>A0A919PND0</accession>
<protein>
    <submittedName>
        <fullName evidence="1">Uncharacterized protein</fullName>
    </submittedName>
</protein>
<name>A0A919PND0_9ACTN</name>
<organism evidence="1 2">
    <name type="scientific">Dactylosporangium siamense</name>
    <dbReference type="NCBI Taxonomy" id="685454"/>
    <lineage>
        <taxon>Bacteria</taxon>
        <taxon>Bacillati</taxon>
        <taxon>Actinomycetota</taxon>
        <taxon>Actinomycetes</taxon>
        <taxon>Micromonosporales</taxon>
        <taxon>Micromonosporaceae</taxon>
        <taxon>Dactylosporangium</taxon>
    </lineage>
</organism>
<comment type="caution">
    <text evidence="1">The sequence shown here is derived from an EMBL/GenBank/DDBJ whole genome shotgun (WGS) entry which is preliminary data.</text>
</comment>
<dbReference type="Proteomes" id="UP000660611">
    <property type="component" value="Unassembled WGS sequence"/>
</dbReference>
<sequence>MSLSLMPAIGWASCAGLQAIAYGVRAQERIQKDGWRGSARENVKDGAWTAVTLGMGQSLRLAKFTSINKWWGTGPVLRGHTQAGWHAKVYENAAKLPNYAYLAWHKRDRIKQYL</sequence>
<proteinExistence type="predicted"/>
<reference evidence="1" key="1">
    <citation type="submission" date="2021-01" db="EMBL/GenBank/DDBJ databases">
        <title>Whole genome shotgun sequence of Dactylosporangium siamense NBRC 106093.</title>
        <authorList>
            <person name="Komaki H."/>
            <person name="Tamura T."/>
        </authorList>
    </citation>
    <scope>NUCLEOTIDE SEQUENCE</scope>
    <source>
        <strain evidence="1">NBRC 106093</strain>
    </source>
</reference>
<dbReference type="AlphaFoldDB" id="A0A919PND0"/>
<dbReference type="RefSeq" id="WP_203847120.1">
    <property type="nucleotide sequence ID" value="NZ_BAAAVW010000009.1"/>
</dbReference>
<dbReference type="EMBL" id="BONQ01000050">
    <property type="protein sequence ID" value="GIG45338.1"/>
    <property type="molecule type" value="Genomic_DNA"/>
</dbReference>
<keyword evidence="2" id="KW-1185">Reference proteome</keyword>
<evidence type="ECO:0000313" key="2">
    <source>
        <dbReference type="Proteomes" id="UP000660611"/>
    </source>
</evidence>